<evidence type="ECO:0000313" key="4">
    <source>
        <dbReference type="WBParaSite" id="MBELARI_LOCUS4126.1"/>
    </source>
</evidence>
<proteinExistence type="predicted"/>
<feature type="compositionally biased region" description="Polar residues" evidence="1">
    <location>
        <begin position="509"/>
        <end position="518"/>
    </location>
</feature>
<dbReference type="Proteomes" id="UP000887575">
    <property type="component" value="Unassembled WGS sequence"/>
</dbReference>
<feature type="signal peptide" evidence="2">
    <location>
        <begin position="1"/>
        <end position="22"/>
    </location>
</feature>
<organism evidence="3 4">
    <name type="scientific">Mesorhabditis belari</name>
    <dbReference type="NCBI Taxonomy" id="2138241"/>
    <lineage>
        <taxon>Eukaryota</taxon>
        <taxon>Metazoa</taxon>
        <taxon>Ecdysozoa</taxon>
        <taxon>Nematoda</taxon>
        <taxon>Chromadorea</taxon>
        <taxon>Rhabditida</taxon>
        <taxon>Rhabditina</taxon>
        <taxon>Rhabditomorpha</taxon>
        <taxon>Rhabditoidea</taxon>
        <taxon>Rhabditidae</taxon>
        <taxon>Mesorhabditinae</taxon>
        <taxon>Mesorhabditis</taxon>
    </lineage>
</organism>
<dbReference type="InterPro" id="IPR029034">
    <property type="entry name" value="Cystine-knot_cytokine"/>
</dbReference>
<reference evidence="4" key="1">
    <citation type="submission" date="2024-02" db="UniProtKB">
        <authorList>
            <consortium name="WormBaseParasite"/>
        </authorList>
    </citation>
    <scope>IDENTIFICATION</scope>
</reference>
<accession>A0AAF3FB30</accession>
<feature type="region of interest" description="Disordered" evidence="1">
    <location>
        <begin position="502"/>
        <end position="523"/>
    </location>
</feature>
<dbReference type="PANTHER" id="PTHR33995">
    <property type="entry name" value="PROTEIN CBG18546"/>
    <property type="match status" value="1"/>
</dbReference>
<feature type="region of interest" description="Disordered" evidence="1">
    <location>
        <begin position="446"/>
        <end position="490"/>
    </location>
</feature>
<dbReference type="WBParaSite" id="MBELARI_LOCUS4126.1">
    <property type="protein sequence ID" value="MBELARI_LOCUS4126.1"/>
    <property type="gene ID" value="MBELARI_LOCUS4126"/>
</dbReference>
<evidence type="ECO:0000256" key="1">
    <source>
        <dbReference type="SAM" id="MobiDB-lite"/>
    </source>
</evidence>
<protein>
    <submittedName>
        <fullName evidence="4">Uncharacterized protein</fullName>
    </submittedName>
</protein>
<feature type="compositionally biased region" description="Pro residues" evidence="1">
    <location>
        <begin position="246"/>
        <end position="257"/>
    </location>
</feature>
<dbReference type="SUPFAM" id="SSF57501">
    <property type="entry name" value="Cystine-knot cytokines"/>
    <property type="match status" value="1"/>
</dbReference>
<sequence>MIAVAGLLLVALIPCFFGGGFPIVTPPAPPSYPSAPNGAPAAAAAAAASIQGPFNLQPNSIQQANSQSDQNQSVQPDVIAFADLIRQRSTGNRQSQCPCVLHPQSGQCIVYDSRYLASTIEEAMLAFLDLSGAVKNAPIVNGRTFTCQTPQCLQCFGALYYRFQRIGLIDQKFQFVTKVLPRDDLETTACPRLIFPQEKPVANPPPAPAFVRAMISAGRSFSRNLQEVATAAKDAADAHDELNPGVPKPDGPLPPAPTRLNTEVNTQFLPSLQRVNNGVNFQNNWIQNQLGQFDRQLGLQLNQQQQQQQQQQTNNQLQQINSLQQARPNIQQQLVQQQFPQQLTNTANTLGQTRPFVQTQVQLPGVNQGTWNGQSWNTGSQVGTQPVGVGVGVGTPQTGWNGQTWTPGWNSGQWGTPGAQTGWTGGQWNGGQQNWPFAPQVPQTPSWPGWSGGSGNNGNGNGWGGGSGGGWSGGWGASGGGTGGGTPAPIIILPFGKKAAKVRAKRQDTTPAPSSTPQGVGERFDVHCSKKGENPDDKGMLSLCGTCWSIRKLPEDYFPRYVNERSCSSDNFCLSGWGTCTPSYRPVEVVRMVNGRYVPATINSAQCCDCRVQPGSSIHALIVG</sequence>
<dbReference type="PANTHER" id="PTHR33995:SF8">
    <property type="entry name" value="PRION-LIKE-(Q_N-RICH)-DOMAIN-BEARING PROTEIN"/>
    <property type="match status" value="1"/>
</dbReference>
<name>A0AAF3FB30_9BILA</name>
<keyword evidence="2" id="KW-0732">Signal</keyword>
<dbReference type="AlphaFoldDB" id="A0AAF3FB30"/>
<feature type="chain" id="PRO_5042282563" evidence="2">
    <location>
        <begin position="23"/>
        <end position="624"/>
    </location>
</feature>
<feature type="compositionally biased region" description="Gly residues" evidence="1">
    <location>
        <begin position="450"/>
        <end position="486"/>
    </location>
</feature>
<keyword evidence="3" id="KW-1185">Reference proteome</keyword>
<feature type="region of interest" description="Disordered" evidence="1">
    <location>
        <begin position="229"/>
        <end position="261"/>
    </location>
</feature>
<evidence type="ECO:0000313" key="3">
    <source>
        <dbReference type="Proteomes" id="UP000887575"/>
    </source>
</evidence>
<evidence type="ECO:0000256" key="2">
    <source>
        <dbReference type="SAM" id="SignalP"/>
    </source>
</evidence>